<dbReference type="Pfam" id="PF00006">
    <property type="entry name" value="ATP-synt_ab"/>
    <property type="match status" value="1"/>
</dbReference>
<dbReference type="SUPFAM" id="SSF52540">
    <property type="entry name" value="P-loop containing nucleoside triphosphate hydrolases"/>
    <property type="match status" value="1"/>
</dbReference>
<dbReference type="NCBIfam" id="NF003235">
    <property type="entry name" value="PRK04196.1"/>
    <property type="match status" value="1"/>
</dbReference>
<dbReference type="CDD" id="cd18118">
    <property type="entry name" value="ATP-synt_V_A-type_beta_N"/>
    <property type="match status" value="1"/>
</dbReference>
<evidence type="ECO:0000313" key="12">
    <source>
        <dbReference type="EMBL" id="KAB5591400.1"/>
    </source>
</evidence>
<evidence type="ECO:0000259" key="8">
    <source>
        <dbReference type="Pfam" id="PF00006"/>
    </source>
</evidence>
<dbReference type="InterPro" id="IPR000194">
    <property type="entry name" value="ATPase_F1/V1/A1_a/bsu_nucl-bd"/>
</dbReference>
<dbReference type="InterPro" id="IPR022879">
    <property type="entry name" value="V-ATPase_su_B/beta"/>
</dbReference>
<dbReference type="CDD" id="cd18112">
    <property type="entry name" value="ATP-synt_V_A-type_beta_C"/>
    <property type="match status" value="1"/>
</dbReference>
<dbReference type="Proteomes" id="UP000383932">
    <property type="component" value="Unassembled WGS sequence"/>
</dbReference>
<dbReference type="InterPro" id="IPR015158">
    <property type="entry name" value="Bud22_dom"/>
</dbReference>
<dbReference type="Pfam" id="PF22919">
    <property type="entry name" value="ATP-synt_VA_C"/>
    <property type="match status" value="1"/>
</dbReference>
<dbReference type="Pfam" id="PF09073">
    <property type="entry name" value="BUD22"/>
    <property type="match status" value="1"/>
</dbReference>
<dbReference type="Gene3D" id="3.40.50.12240">
    <property type="match status" value="1"/>
</dbReference>
<feature type="region of interest" description="Disordered" evidence="7">
    <location>
        <begin position="374"/>
        <end position="400"/>
    </location>
</feature>
<comment type="similarity">
    <text evidence="1">Belongs to the ATPase alpha/beta chains family.</text>
</comment>
<feature type="domain" description="ATP synthase A/B type C-terminal" evidence="11">
    <location>
        <begin position="820"/>
        <end position="919"/>
    </location>
</feature>
<evidence type="ECO:0000259" key="9">
    <source>
        <dbReference type="Pfam" id="PF02874"/>
    </source>
</evidence>
<gene>
    <name evidence="12" type="ORF">CTheo_5154</name>
</gene>
<keyword evidence="5" id="KW-0406">Ion transport</keyword>
<feature type="compositionally biased region" description="Acidic residues" evidence="7">
    <location>
        <begin position="153"/>
        <end position="169"/>
    </location>
</feature>
<dbReference type="PANTHER" id="PTHR43389">
    <property type="entry name" value="V-TYPE PROTON ATPASE SUBUNIT B"/>
    <property type="match status" value="1"/>
</dbReference>
<protein>
    <recommendedName>
        <fullName evidence="2">V-type proton ATPase subunit B</fullName>
    </recommendedName>
    <alternativeName>
        <fullName evidence="6">Vacuolar proton pump subunit B</fullName>
    </alternativeName>
</protein>
<dbReference type="EMBL" id="SSOP01000107">
    <property type="protein sequence ID" value="KAB5591400.1"/>
    <property type="molecule type" value="Genomic_DNA"/>
</dbReference>
<evidence type="ECO:0000313" key="13">
    <source>
        <dbReference type="Proteomes" id="UP000383932"/>
    </source>
</evidence>
<keyword evidence="4" id="KW-0375">Hydrogen ion transport</keyword>
<dbReference type="GO" id="GO:0046034">
    <property type="term" value="P:ATP metabolic process"/>
    <property type="evidence" value="ECO:0007669"/>
    <property type="project" value="InterPro"/>
</dbReference>
<feature type="compositionally biased region" description="Basic and acidic residues" evidence="7">
    <location>
        <begin position="323"/>
        <end position="332"/>
    </location>
</feature>
<dbReference type="InterPro" id="IPR004100">
    <property type="entry name" value="ATPase_F1/V1/A1_a/bsu_N"/>
</dbReference>
<feature type="compositionally biased region" description="Low complexity" evidence="7">
    <location>
        <begin position="194"/>
        <end position="205"/>
    </location>
</feature>
<feature type="region of interest" description="Disordered" evidence="7">
    <location>
        <begin position="126"/>
        <end position="333"/>
    </location>
</feature>
<dbReference type="GO" id="GO:0046961">
    <property type="term" value="F:proton-transporting ATPase activity, rotational mechanism"/>
    <property type="evidence" value="ECO:0007669"/>
    <property type="project" value="InterPro"/>
</dbReference>
<evidence type="ECO:0000256" key="3">
    <source>
        <dbReference type="ARBA" id="ARBA00022448"/>
    </source>
</evidence>
<feature type="domain" description="ATPase F1/V1/A1 complex alpha/beta subunit N-terminal" evidence="9">
    <location>
        <begin position="464"/>
        <end position="530"/>
    </location>
</feature>
<evidence type="ECO:0000259" key="10">
    <source>
        <dbReference type="Pfam" id="PF09073"/>
    </source>
</evidence>
<dbReference type="PANTHER" id="PTHR43389:SF4">
    <property type="entry name" value="V-TYPE PROTON ATPASE SUBUNIT B"/>
    <property type="match status" value="1"/>
</dbReference>
<name>A0A5N5QI40_9AGAM</name>
<reference evidence="12 13" key="1">
    <citation type="journal article" date="2019" name="Fungal Biol. Biotechnol.">
        <title>Draft genome sequence of fastidious pathogen Ceratobasidium theobromae, which causes vascular-streak dieback in Theobroma cacao.</title>
        <authorList>
            <person name="Ali S.S."/>
            <person name="Asman A."/>
            <person name="Shao J."/>
            <person name="Firmansyah A.P."/>
            <person name="Susilo A.W."/>
            <person name="Rosmana A."/>
            <person name="McMahon P."/>
            <person name="Junaid M."/>
            <person name="Guest D."/>
            <person name="Kheng T.Y."/>
            <person name="Meinhardt L.W."/>
            <person name="Bailey B.A."/>
        </authorList>
    </citation>
    <scope>NUCLEOTIDE SEQUENCE [LARGE SCALE GENOMIC DNA]</scope>
    <source>
        <strain evidence="12 13">CT2</strain>
    </source>
</reference>
<accession>A0A5N5QI40</accession>
<evidence type="ECO:0000259" key="11">
    <source>
        <dbReference type="Pfam" id="PF22919"/>
    </source>
</evidence>
<dbReference type="PROSITE" id="PS00152">
    <property type="entry name" value="ATPASE_ALPHA_BETA"/>
    <property type="match status" value="1"/>
</dbReference>
<keyword evidence="13" id="KW-1185">Reference proteome</keyword>
<dbReference type="Pfam" id="PF02874">
    <property type="entry name" value="ATP-synt_ab_N"/>
    <property type="match status" value="1"/>
</dbReference>
<dbReference type="GO" id="GO:0007035">
    <property type="term" value="P:vacuolar acidification"/>
    <property type="evidence" value="ECO:0007669"/>
    <property type="project" value="TreeGrafter"/>
</dbReference>
<comment type="caution">
    <text evidence="12">The sequence shown here is derived from an EMBL/GenBank/DDBJ whole genome shotgun (WGS) entry which is preliminary data.</text>
</comment>
<evidence type="ECO:0000256" key="4">
    <source>
        <dbReference type="ARBA" id="ARBA00022781"/>
    </source>
</evidence>
<evidence type="ECO:0000256" key="1">
    <source>
        <dbReference type="ARBA" id="ARBA00008936"/>
    </source>
</evidence>
<evidence type="ECO:0000256" key="5">
    <source>
        <dbReference type="ARBA" id="ARBA00023065"/>
    </source>
</evidence>
<proteinExistence type="inferred from homology"/>
<dbReference type="HAMAP" id="MF_00310">
    <property type="entry name" value="ATP_synth_B_arch"/>
    <property type="match status" value="1"/>
</dbReference>
<dbReference type="GO" id="GO:0005524">
    <property type="term" value="F:ATP binding"/>
    <property type="evidence" value="ECO:0007669"/>
    <property type="project" value="InterPro"/>
</dbReference>
<evidence type="ECO:0000256" key="6">
    <source>
        <dbReference type="ARBA" id="ARBA00030314"/>
    </source>
</evidence>
<dbReference type="CDD" id="cd01135">
    <property type="entry name" value="V_A-ATPase_B"/>
    <property type="match status" value="1"/>
</dbReference>
<dbReference type="OrthoDB" id="1735853at2759"/>
<organism evidence="12 13">
    <name type="scientific">Ceratobasidium theobromae</name>
    <dbReference type="NCBI Taxonomy" id="1582974"/>
    <lineage>
        <taxon>Eukaryota</taxon>
        <taxon>Fungi</taxon>
        <taxon>Dikarya</taxon>
        <taxon>Basidiomycota</taxon>
        <taxon>Agaricomycotina</taxon>
        <taxon>Agaricomycetes</taxon>
        <taxon>Cantharellales</taxon>
        <taxon>Ceratobasidiaceae</taxon>
        <taxon>Ceratobasidium</taxon>
    </lineage>
</organism>
<feature type="compositionally biased region" description="Polar residues" evidence="7">
    <location>
        <begin position="221"/>
        <end position="247"/>
    </location>
</feature>
<evidence type="ECO:0000256" key="7">
    <source>
        <dbReference type="SAM" id="MobiDB-lite"/>
    </source>
</evidence>
<keyword evidence="3" id="KW-0813">Transport</keyword>
<dbReference type="AlphaFoldDB" id="A0A5N5QI40"/>
<feature type="compositionally biased region" description="Basic residues" evidence="7">
    <location>
        <begin position="296"/>
        <end position="306"/>
    </location>
</feature>
<dbReference type="InterPro" id="IPR020003">
    <property type="entry name" value="ATPase_a/bsu_AS"/>
</dbReference>
<dbReference type="FunFam" id="3.40.50.12240:FF:000001">
    <property type="entry name" value="V-type proton ATPase subunit B, brain"/>
    <property type="match status" value="1"/>
</dbReference>
<dbReference type="InterPro" id="IPR055190">
    <property type="entry name" value="ATP-synt_VA_C"/>
</dbReference>
<dbReference type="GO" id="GO:0033180">
    <property type="term" value="C:proton-transporting V-type ATPase, V1 domain"/>
    <property type="evidence" value="ECO:0007669"/>
    <property type="project" value="InterPro"/>
</dbReference>
<dbReference type="NCBIfam" id="TIGR01040">
    <property type="entry name" value="V-ATPase_V1_B"/>
    <property type="match status" value="1"/>
</dbReference>
<sequence>MAGHKRKHASESRTQDDTTLQQKIFGKLHHSIKEAIQAAKKAKAFEVQRTAVNHTAIAQISLVRKIRKAKILAVHPMMQAALAKLDTPSQEIVSGEANQTLLSSKILAGEVTRLCAGLRALVESPTEQAAEKSQSKASQNDGGSSSGDREEGSDPEQDVGDSGDEEDAQPDPVVLQSALSKLGIPPDRPPPETPSSSSSDNSSVSFDDEGNVTDEIDDQASWESGSVDSQGNVRRGSTPSIASSTLASPPAKRSKKQPRPDANGTESRFLPSLATGFIRGDSDSSDIEDPDAPPARKNRRGQRARKAIWEKKYGKNANHIKKAREEAAERGRGRGRGGFIAGAGRGGAFSGYGRGGGIAGSRGGRPIGCGRGARPSAPLPPTRDAGWPKQAVQPEKPLHPSWIAKQKLKSRESISAAQPQGKKIVALHSTMPSPRLTDKELFDINSAAVTREYSVKPHLDYRTVSAVNGPLVVLDNVKFPSYNEIVRLTLPDGTQRGGQVLEVQGKKAIVQVFEGTSGVDVKATHVEFTGSSMKLPVSEDMLGRIFNGSGLPIDKGPKVFAEDYLDINGSPINPYSRIYPEEMIQTGISTIDTMNSIARGQKIPIFSAAGLPHNEIAAQICRQAGLVKRPTKDVHDGHEDNFSIVFAAMGANRETARFFQRDFEENGSLDRVTLFLNLANDPTIERIITPRLALTTAEYYAYQLEKHVLVILTDMSSYADALREVSAAREEVPGRRGYPGYMYTDLSTIYERAGRVQGRNGSITQIPILTMPNDDITHPIPDLTGYITEGQIFVDRQLHNRQIYPPINVLPSLSRLMKSAIGEKLTRKDHGDVSNQLYAKYAIAKDAAAMKAVVGEEALSPEDKLALEFLERFEKEFVGQGAYESRTIFDSLDLAWSLLRIFPKEQLNRINPKIIAEFYSRQPKSKKAEEKKDTEEKLLIDA</sequence>
<feature type="compositionally biased region" description="Acidic residues" evidence="7">
    <location>
        <begin position="206"/>
        <end position="220"/>
    </location>
</feature>
<feature type="domain" description="ATPase F1/V1/A1 complex alpha/beta subunit nucleotide-binding" evidence="8">
    <location>
        <begin position="587"/>
        <end position="814"/>
    </location>
</feature>
<dbReference type="InterPro" id="IPR027417">
    <property type="entry name" value="P-loop_NTPase"/>
</dbReference>
<evidence type="ECO:0000256" key="2">
    <source>
        <dbReference type="ARBA" id="ARBA00013419"/>
    </source>
</evidence>
<feature type="domain" description="Bud22" evidence="10">
    <location>
        <begin position="51"/>
        <end position="425"/>
    </location>
</feature>
<dbReference type="InterPro" id="IPR005723">
    <property type="entry name" value="ATPase_V1-cplx_bsu"/>
</dbReference>